<dbReference type="Gene3D" id="3.30.530.20">
    <property type="match status" value="1"/>
</dbReference>
<protein>
    <submittedName>
        <fullName evidence="3">SRPBCC family protein</fullName>
    </submittedName>
</protein>
<dbReference type="InterPro" id="IPR013538">
    <property type="entry name" value="ASHA1/2-like_C"/>
</dbReference>
<reference evidence="3 4" key="1">
    <citation type="journal article" date="2019" name="Int. J. Syst. Evol. Microbiol.">
        <title>The Global Catalogue of Microorganisms (GCM) 10K type strain sequencing project: providing services to taxonomists for standard genome sequencing and annotation.</title>
        <authorList>
            <consortium name="The Broad Institute Genomics Platform"/>
            <consortium name="The Broad Institute Genome Sequencing Center for Infectious Disease"/>
            <person name="Wu L."/>
            <person name="Ma J."/>
        </authorList>
    </citation>
    <scope>NUCLEOTIDE SEQUENCE [LARGE SCALE GENOMIC DNA]</scope>
    <source>
        <strain evidence="3 4">JCM 13004</strain>
    </source>
</reference>
<gene>
    <name evidence="3" type="ORF">GCM10009665_27890</name>
</gene>
<proteinExistence type="inferred from homology"/>
<name>A0ABN1W5G2_9ACTN</name>
<comment type="caution">
    <text evidence="3">The sequence shown here is derived from an EMBL/GenBank/DDBJ whole genome shotgun (WGS) entry which is preliminary data.</text>
</comment>
<dbReference type="Proteomes" id="UP001500037">
    <property type="component" value="Unassembled WGS sequence"/>
</dbReference>
<dbReference type="SUPFAM" id="SSF55961">
    <property type="entry name" value="Bet v1-like"/>
    <property type="match status" value="1"/>
</dbReference>
<dbReference type="EMBL" id="BAAALF010000039">
    <property type="protein sequence ID" value="GAA1236117.1"/>
    <property type="molecule type" value="Genomic_DNA"/>
</dbReference>
<evidence type="ECO:0000259" key="2">
    <source>
        <dbReference type="Pfam" id="PF08327"/>
    </source>
</evidence>
<dbReference type="RefSeq" id="WP_344441806.1">
    <property type="nucleotide sequence ID" value="NZ_BAAALF010000039.1"/>
</dbReference>
<feature type="domain" description="Activator of Hsp90 ATPase homologue 1/2-like C-terminal" evidence="2">
    <location>
        <begin position="13"/>
        <end position="144"/>
    </location>
</feature>
<evidence type="ECO:0000313" key="3">
    <source>
        <dbReference type="EMBL" id="GAA1236117.1"/>
    </source>
</evidence>
<keyword evidence="4" id="KW-1185">Reference proteome</keyword>
<comment type="similarity">
    <text evidence="1">Belongs to the AHA1 family.</text>
</comment>
<accession>A0ABN1W5G2</accession>
<organism evidence="3 4">
    <name type="scientific">Kitasatospora nipponensis</name>
    <dbReference type="NCBI Taxonomy" id="258049"/>
    <lineage>
        <taxon>Bacteria</taxon>
        <taxon>Bacillati</taxon>
        <taxon>Actinomycetota</taxon>
        <taxon>Actinomycetes</taxon>
        <taxon>Kitasatosporales</taxon>
        <taxon>Streptomycetaceae</taxon>
        <taxon>Kitasatospora</taxon>
    </lineage>
</organism>
<sequence>MVADSIEREIVIAAPVERVWEVLTQAEFLGAWFGTGGPAEVDLRPGGRMVFDHGVHGTLPARIERVEPPMVFSYRWSQGAAGEEPGEGRATLVEFTLSPEGEGTRLRMVESGFADLVMPQEDRRTRYEQNGAGWTRKLPELRQHAERLAV</sequence>
<dbReference type="Pfam" id="PF08327">
    <property type="entry name" value="AHSA1"/>
    <property type="match status" value="1"/>
</dbReference>
<evidence type="ECO:0000313" key="4">
    <source>
        <dbReference type="Proteomes" id="UP001500037"/>
    </source>
</evidence>
<evidence type="ECO:0000256" key="1">
    <source>
        <dbReference type="ARBA" id="ARBA00006817"/>
    </source>
</evidence>
<dbReference type="InterPro" id="IPR023393">
    <property type="entry name" value="START-like_dom_sf"/>
</dbReference>
<dbReference type="CDD" id="cd08898">
    <property type="entry name" value="SRPBCC_CalC_Aha1-like_5"/>
    <property type="match status" value="1"/>
</dbReference>